<protein>
    <recommendedName>
        <fullName evidence="3">Rhodopsin domain-containing protein</fullName>
    </recommendedName>
</protein>
<feature type="transmembrane region" description="Helical" evidence="2">
    <location>
        <begin position="34"/>
        <end position="55"/>
    </location>
</feature>
<keyword evidence="2" id="KW-0812">Transmembrane</keyword>
<dbReference type="InterPro" id="IPR049326">
    <property type="entry name" value="Rhodopsin_dom_fungi"/>
</dbReference>
<reference evidence="4 5" key="1">
    <citation type="journal article" date="2008" name="PLoS Genet.">
        <title>Genomic islands in the pathogenic filamentous fungus Aspergillus fumigatus.</title>
        <authorList>
            <person name="Fedorova N.D."/>
            <person name="Khaldi N."/>
            <person name="Joardar V.S."/>
            <person name="Maiti R."/>
            <person name="Amedeo P."/>
            <person name="Anderson M.J."/>
            <person name="Crabtree J."/>
            <person name="Silva J.C."/>
            <person name="Badger J.H."/>
            <person name="Albarraq A."/>
            <person name="Angiuoli S."/>
            <person name="Bussey H."/>
            <person name="Bowyer P."/>
            <person name="Cotty P.J."/>
            <person name="Dyer P.S."/>
            <person name="Egan A."/>
            <person name="Galens K."/>
            <person name="Fraser-Liggett C.M."/>
            <person name="Haas B.J."/>
            <person name="Inman J.M."/>
            <person name="Kent R."/>
            <person name="Lemieux S."/>
            <person name="Malavazi I."/>
            <person name="Orvis J."/>
            <person name="Roemer T."/>
            <person name="Ronning C.M."/>
            <person name="Sundaram J.P."/>
            <person name="Sutton G."/>
            <person name="Turner G."/>
            <person name="Venter J.C."/>
            <person name="White O.R."/>
            <person name="Whitty B.R."/>
            <person name="Youngman P."/>
            <person name="Wolfe K.H."/>
            <person name="Goldman G.H."/>
            <person name="Wortman J.R."/>
            <person name="Jiang B."/>
            <person name="Denning D.W."/>
            <person name="Nierman W.C."/>
        </authorList>
    </citation>
    <scope>NUCLEOTIDE SEQUENCE [LARGE SCALE GENOMIC DNA]</scope>
    <source>
        <strain evidence="5">CBS 144.89 / FGSC A1163 / CEA10</strain>
    </source>
</reference>
<dbReference type="OrthoDB" id="10017208at2759"/>
<dbReference type="Pfam" id="PF20684">
    <property type="entry name" value="Fung_rhodopsin"/>
    <property type="match status" value="1"/>
</dbReference>
<accession>B0YBB6</accession>
<evidence type="ECO:0000256" key="1">
    <source>
        <dbReference type="SAM" id="MobiDB-lite"/>
    </source>
</evidence>
<feature type="region of interest" description="Disordered" evidence="1">
    <location>
        <begin position="400"/>
        <end position="429"/>
    </location>
</feature>
<dbReference type="HOGENOM" id="CLU_541803_0_0_1"/>
<name>B0YBB6_ASPFC</name>
<feature type="region of interest" description="Disordered" evidence="1">
    <location>
        <begin position="144"/>
        <end position="165"/>
    </location>
</feature>
<evidence type="ECO:0000259" key="3">
    <source>
        <dbReference type="Pfam" id="PF20684"/>
    </source>
</evidence>
<organism evidence="4 5">
    <name type="scientific">Aspergillus fumigatus (strain CBS 144.89 / FGSC A1163 / CEA10)</name>
    <name type="common">Neosartorya fumigata</name>
    <dbReference type="NCBI Taxonomy" id="451804"/>
    <lineage>
        <taxon>Eukaryota</taxon>
        <taxon>Fungi</taxon>
        <taxon>Dikarya</taxon>
        <taxon>Ascomycota</taxon>
        <taxon>Pezizomycotina</taxon>
        <taxon>Eurotiomycetes</taxon>
        <taxon>Eurotiomycetidae</taxon>
        <taxon>Eurotiales</taxon>
        <taxon>Aspergillaceae</taxon>
        <taxon>Aspergillus</taxon>
        <taxon>Aspergillus subgen. Fumigati</taxon>
    </lineage>
</organism>
<dbReference type="AlphaFoldDB" id="B0YBB6"/>
<keyword evidence="2" id="KW-1133">Transmembrane helix</keyword>
<keyword evidence="5" id="KW-1185">Reference proteome</keyword>
<evidence type="ECO:0000256" key="2">
    <source>
        <dbReference type="SAM" id="Phobius"/>
    </source>
</evidence>
<sequence length="503" mass="55143">MTEFANTTSGVTTIRLPFIKHHCDNSAGKLRRSFVKASTVLTVLILHLATLLAHFQRQDRPFYSWNGLGSPNGQWTSFGLSNQHPKKTHGSFPPVRGASLVWPWDLSTVLMAASQRLSQILRPPEATMGKISCAPHFTKGVWARLPPSGHSSQAGKNSGLEPGRSRLHLRHAQRRHGPACRHRRLRLQAGHDCQVPRRGRDSLCIQSGLDQAQHSADVLPDLPFPLLQALGLHHRHLCRSLGHLHHLSFYFHLCAGSEAVVSRSARTVYQPGRDVDRQCHIHHRDRSGDSGSAHAAGLETAAASLRENRLDRGLQSRILTLTNENPSVVFASAYRFSVLFSYTSADSSYTLAPTVGWTAIEMSAGIVSACLPTLRPALQAIVRLLGIQGALPALLRSRTTPMSKTGQSNPSQNELTKGHPGSGVGHSAHSRRHSFYYLPDEADSAGGQPMTPERLDASLRPEYDHGHMVTNVLGAKGRNVDNASDEIPLHGIHVQKDFTQVKE</sequence>
<evidence type="ECO:0000313" key="5">
    <source>
        <dbReference type="Proteomes" id="UP000001699"/>
    </source>
</evidence>
<dbReference type="EMBL" id="DS499601">
    <property type="protein sequence ID" value="EDP48506.1"/>
    <property type="molecule type" value="Genomic_DNA"/>
</dbReference>
<keyword evidence="2" id="KW-0472">Membrane</keyword>
<feature type="compositionally biased region" description="Polar residues" evidence="1">
    <location>
        <begin position="400"/>
        <end position="415"/>
    </location>
</feature>
<evidence type="ECO:0000313" key="4">
    <source>
        <dbReference type="EMBL" id="EDP48506.1"/>
    </source>
</evidence>
<dbReference type="Proteomes" id="UP000001699">
    <property type="component" value="Unassembled WGS sequence"/>
</dbReference>
<feature type="domain" description="Rhodopsin" evidence="3">
    <location>
        <begin position="328"/>
        <end position="379"/>
    </location>
</feature>
<dbReference type="VEuPathDB" id="FungiDB:AFUB_092230"/>
<gene>
    <name evidence="4" type="ORF">AFUB_092230</name>
</gene>
<proteinExistence type="predicted"/>